<keyword evidence="2" id="KW-0460">Magnesium</keyword>
<dbReference type="InterPro" id="IPR008250">
    <property type="entry name" value="ATPase_P-typ_transduc_dom_A_sf"/>
</dbReference>
<evidence type="ECO:0000256" key="2">
    <source>
        <dbReference type="ARBA" id="ARBA00022842"/>
    </source>
</evidence>
<dbReference type="Pfam" id="PF01255">
    <property type="entry name" value="Prenyltransf"/>
    <property type="match status" value="1"/>
</dbReference>
<dbReference type="SUPFAM" id="SSF81653">
    <property type="entry name" value="Calcium ATPase, transduction domain A"/>
    <property type="match status" value="1"/>
</dbReference>
<evidence type="ECO:0000313" key="5">
    <source>
        <dbReference type="Proteomes" id="UP001237642"/>
    </source>
</evidence>
<dbReference type="Gene3D" id="2.70.150.10">
    <property type="entry name" value="Calcium-transporting ATPase, cytoplasmic transduction domain A"/>
    <property type="match status" value="1"/>
</dbReference>
<evidence type="ECO:0000313" key="4">
    <source>
        <dbReference type="EMBL" id="KAK1391328.1"/>
    </source>
</evidence>
<dbReference type="SUPFAM" id="SSF64005">
    <property type="entry name" value="Undecaprenyl diphosphate synthase"/>
    <property type="match status" value="1"/>
</dbReference>
<dbReference type="Proteomes" id="UP001237642">
    <property type="component" value="Unassembled WGS sequence"/>
</dbReference>
<dbReference type="InterPro" id="IPR036424">
    <property type="entry name" value="UPP_synth-like_sf"/>
</dbReference>
<dbReference type="InterPro" id="IPR001441">
    <property type="entry name" value="UPP_synth-like"/>
</dbReference>
<reference evidence="4" key="2">
    <citation type="submission" date="2023-05" db="EMBL/GenBank/DDBJ databases">
        <authorList>
            <person name="Schelkunov M.I."/>
        </authorList>
    </citation>
    <scope>NUCLEOTIDE SEQUENCE</scope>
    <source>
        <strain evidence="4">Hsosn_3</strain>
        <tissue evidence="4">Leaf</tissue>
    </source>
</reference>
<name>A0AAD8IUA9_9APIA</name>
<reference evidence="4" key="1">
    <citation type="submission" date="2023-02" db="EMBL/GenBank/DDBJ databases">
        <title>Genome of toxic invasive species Heracleum sosnowskyi carries increased number of genes despite the absence of recent whole-genome duplications.</title>
        <authorList>
            <person name="Schelkunov M."/>
            <person name="Shtratnikova V."/>
            <person name="Makarenko M."/>
            <person name="Klepikova A."/>
            <person name="Omelchenko D."/>
            <person name="Novikova G."/>
            <person name="Obukhova E."/>
            <person name="Bogdanov V."/>
            <person name="Penin A."/>
            <person name="Logacheva M."/>
        </authorList>
    </citation>
    <scope>NUCLEOTIDE SEQUENCE</scope>
    <source>
        <strain evidence="4">Hsosn_3</strain>
        <tissue evidence="4">Leaf</tissue>
    </source>
</reference>
<dbReference type="Pfam" id="PF00122">
    <property type="entry name" value="E1-E2_ATPase"/>
    <property type="match status" value="1"/>
</dbReference>
<keyword evidence="1" id="KW-0808">Transferase</keyword>
<organism evidence="4 5">
    <name type="scientific">Heracleum sosnowskyi</name>
    <dbReference type="NCBI Taxonomy" id="360622"/>
    <lineage>
        <taxon>Eukaryota</taxon>
        <taxon>Viridiplantae</taxon>
        <taxon>Streptophyta</taxon>
        <taxon>Embryophyta</taxon>
        <taxon>Tracheophyta</taxon>
        <taxon>Spermatophyta</taxon>
        <taxon>Magnoliopsida</taxon>
        <taxon>eudicotyledons</taxon>
        <taxon>Gunneridae</taxon>
        <taxon>Pentapetalae</taxon>
        <taxon>asterids</taxon>
        <taxon>campanulids</taxon>
        <taxon>Apiales</taxon>
        <taxon>Apiaceae</taxon>
        <taxon>Apioideae</taxon>
        <taxon>apioid superclade</taxon>
        <taxon>Tordylieae</taxon>
        <taxon>Tordyliinae</taxon>
        <taxon>Heracleum</taxon>
    </lineage>
</organism>
<dbReference type="EMBL" id="JAUIZM010000003">
    <property type="protein sequence ID" value="KAK1391328.1"/>
    <property type="molecule type" value="Genomic_DNA"/>
</dbReference>
<sequence>MYKKVKDGLIREEEINEKIFEKELGTNKCTQYPLDLLIRPAGEFRLSNFLLYQSAYAELYFTKTLRKILCDGKWSEQDASVLVPGDIINIKLGDIIPTDARLLQGDPLKIDQIEIKKVAAGEDASELIANGKSHGREWLKGRHGKTASLASTSALVVAWTGVV</sequence>
<dbReference type="GO" id="GO:0005737">
    <property type="term" value="C:cytoplasm"/>
    <property type="evidence" value="ECO:0007669"/>
    <property type="project" value="UniProtKB-ARBA"/>
</dbReference>
<comment type="caution">
    <text evidence="4">The sequence shown here is derived from an EMBL/GenBank/DDBJ whole genome shotgun (WGS) entry which is preliminary data.</text>
</comment>
<dbReference type="PANTHER" id="PTHR42861">
    <property type="entry name" value="CALCIUM-TRANSPORTING ATPASE"/>
    <property type="match status" value="1"/>
</dbReference>
<gene>
    <name evidence="4" type="ORF">POM88_010384</name>
</gene>
<dbReference type="InterPro" id="IPR059000">
    <property type="entry name" value="ATPase_P-type_domA"/>
</dbReference>
<evidence type="ECO:0000256" key="1">
    <source>
        <dbReference type="ARBA" id="ARBA00022679"/>
    </source>
</evidence>
<dbReference type="AlphaFoldDB" id="A0AAD8IUA9"/>
<feature type="domain" description="P-type ATPase A" evidence="3">
    <location>
        <begin position="68"/>
        <end position="112"/>
    </location>
</feature>
<dbReference type="Gene3D" id="3.40.1180.10">
    <property type="entry name" value="Decaprenyl diphosphate synthase-like"/>
    <property type="match status" value="1"/>
</dbReference>
<keyword evidence="5" id="KW-1185">Reference proteome</keyword>
<dbReference type="GO" id="GO:0000287">
    <property type="term" value="F:magnesium ion binding"/>
    <property type="evidence" value="ECO:0007669"/>
    <property type="project" value="UniProtKB-ARBA"/>
</dbReference>
<evidence type="ECO:0000259" key="3">
    <source>
        <dbReference type="Pfam" id="PF00122"/>
    </source>
</evidence>
<dbReference type="GO" id="GO:0004659">
    <property type="term" value="F:prenyltransferase activity"/>
    <property type="evidence" value="ECO:0007669"/>
    <property type="project" value="UniProtKB-ARBA"/>
</dbReference>
<dbReference type="PROSITE" id="PS01066">
    <property type="entry name" value="UPP_SYNTHASE"/>
    <property type="match status" value="1"/>
</dbReference>
<proteinExistence type="predicted"/>
<protein>
    <recommendedName>
        <fullName evidence="3">P-type ATPase A domain-containing protein</fullName>
    </recommendedName>
</protein>
<dbReference type="InterPro" id="IPR018520">
    <property type="entry name" value="UPP_synth-like_CS"/>
</dbReference>
<accession>A0AAD8IUA9</accession>